<dbReference type="PANTHER" id="PTHR30055">
    <property type="entry name" value="HTH-TYPE TRANSCRIPTIONAL REGULATOR RUTR"/>
    <property type="match status" value="1"/>
</dbReference>
<dbReference type="InterPro" id="IPR039536">
    <property type="entry name" value="TetR_C_Proteobacteria"/>
</dbReference>
<dbReference type="InterPro" id="IPR023772">
    <property type="entry name" value="DNA-bd_HTH_TetR-type_CS"/>
</dbReference>
<organism evidence="6">
    <name type="scientific">Deinococcus sonorensis KR-87</name>
    <dbReference type="NCBI Taxonomy" id="694439"/>
    <lineage>
        <taxon>Bacteria</taxon>
        <taxon>Thermotogati</taxon>
        <taxon>Deinococcota</taxon>
        <taxon>Deinococci</taxon>
        <taxon>Deinococcales</taxon>
        <taxon>Deinococcaceae</taxon>
        <taxon>Deinococcus</taxon>
    </lineage>
</organism>
<keyword evidence="2 4" id="KW-0238">DNA-binding</keyword>
<gene>
    <name evidence="6" type="ORF">ABOD76_03860</name>
</gene>
<geneLocation type="plasmid" evidence="6">
    <name>pDson03</name>
</geneLocation>
<dbReference type="FunFam" id="1.10.10.60:FF:000141">
    <property type="entry name" value="TetR family transcriptional regulator"/>
    <property type="match status" value="1"/>
</dbReference>
<proteinExistence type="predicted"/>
<evidence type="ECO:0000256" key="1">
    <source>
        <dbReference type="ARBA" id="ARBA00023015"/>
    </source>
</evidence>
<dbReference type="KEGG" id="dsc:ABOD76_03860"/>
<dbReference type="InterPro" id="IPR050109">
    <property type="entry name" value="HTH-type_TetR-like_transc_reg"/>
</dbReference>
<dbReference type="InterPro" id="IPR009057">
    <property type="entry name" value="Homeodomain-like_sf"/>
</dbReference>
<dbReference type="GO" id="GO:0003700">
    <property type="term" value="F:DNA-binding transcription factor activity"/>
    <property type="evidence" value="ECO:0007669"/>
    <property type="project" value="TreeGrafter"/>
</dbReference>
<dbReference type="InterPro" id="IPR001647">
    <property type="entry name" value="HTH_TetR"/>
</dbReference>
<dbReference type="PANTHER" id="PTHR30055:SF146">
    <property type="entry name" value="HTH-TYPE TRANSCRIPTIONAL DUAL REGULATOR CECR"/>
    <property type="match status" value="1"/>
</dbReference>
<dbReference type="EMBL" id="CP158298">
    <property type="protein sequence ID" value="XBV84200.1"/>
    <property type="molecule type" value="Genomic_DNA"/>
</dbReference>
<evidence type="ECO:0000256" key="2">
    <source>
        <dbReference type="ARBA" id="ARBA00023125"/>
    </source>
</evidence>
<evidence type="ECO:0000313" key="6">
    <source>
        <dbReference type="EMBL" id="XBV84200.1"/>
    </source>
</evidence>
<dbReference type="PROSITE" id="PS50977">
    <property type="entry name" value="HTH_TETR_2"/>
    <property type="match status" value="1"/>
</dbReference>
<dbReference type="PRINTS" id="PR00455">
    <property type="entry name" value="HTHTETR"/>
</dbReference>
<evidence type="ECO:0000256" key="3">
    <source>
        <dbReference type="ARBA" id="ARBA00023163"/>
    </source>
</evidence>
<protein>
    <submittedName>
        <fullName evidence="6">TetR/AcrR family transcriptional regulator</fullName>
    </submittedName>
</protein>
<feature type="domain" description="HTH tetR-type" evidence="5">
    <location>
        <begin position="15"/>
        <end position="75"/>
    </location>
</feature>
<dbReference type="Pfam" id="PF00440">
    <property type="entry name" value="TetR_N"/>
    <property type="match status" value="1"/>
</dbReference>
<dbReference type="Pfam" id="PF14246">
    <property type="entry name" value="TetR_C_7"/>
    <property type="match status" value="1"/>
</dbReference>
<sequence length="218" mass="23798">MMRTQSASKTRAGSPHKRERILEAARTLFLTEGYERTSVDAISARAEVSKRTVYDYFGDKEAVFVAVVEAAKRTLMASVQAALDDELTEGRDLGAALLGFTRRVATDTFSSSSYVVLRKLLVTEAARFPLPGQPAGDTPETKIAERFATLTQVGLLEAPNALRAAEHFTALTFVLALDHLGQNSWRELGSDDLAEIDPILVDGVAAFLRAYGPLRRLP</sequence>
<evidence type="ECO:0000259" key="5">
    <source>
        <dbReference type="PROSITE" id="PS50977"/>
    </source>
</evidence>
<keyword evidence="1" id="KW-0805">Transcription regulation</keyword>
<reference evidence="6" key="1">
    <citation type="submission" date="2024-06" db="EMBL/GenBank/DDBJ databases">
        <title>Draft Genome Sequence of Deinococcus sonorensis Type Strain KR-87, a Biofilm Producing Representative of the Genus Deinococcus.</title>
        <authorList>
            <person name="Boren L.S."/>
            <person name="Grosso R.A."/>
            <person name="Hugenberg-Cox A.N."/>
            <person name="Hill J.T.E."/>
            <person name="Albert C.M."/>
            <person name="Tuohy J.M."/>
        </authorList>
    </citation>
    <scope>NUCLEOTIDE SEQUENCE</scope>
    <source>
        <strain evidence="6">KR-87</strain>
        <plasmid evidence="6">pDson03</plasmid>
    </source>
</reference>
<name>A0AAU7U774_9DEIO</name>
<feature type="DNA-binding region" description="H-T-H motif" evidence="4">
    <location>
        <begin position="38"/>
        <end position="57"/>
    </location>
</feature>
<dbReference type="RefSeq" id="WP_350242237.1">
    <property type="nucleotide sequence ID" value="NZ_CP158298.1"/>
</dbReference>
<dbReference type="SUPFAM" id="SSF46689">
    <property type="entry name" value="Homeodomain-like"/>
    <property type="match status" value="1"/>
</dbReference>
<keyword evidence="3" id="KW-0804">Transcription</keyword>
<evidence type="ECO:0000256" key="4">
    <source>
        <dbReference type="PROSITE-ProRule" id="PRU00335"/>
    </source>
</evidence>
<dbReference type="PROSITE" id="PS01081">
    <property type="entry name" value="HTH_TETR_1"/>
    <property type="match status" value="1"/>
</dbReference>
<keyword evidence="6" id="KW-0614">Plasmid</keyword>
<dbReference type="Gene3D" id="1.10.357.10">
    <property type="entry name" value="Tetracycline Repressor, domain 2"/>
    <property type="match status" value="1"/>
</dbReference>
<accession>A0AAU7U774</accession>
<dbReference type="AlphaFoldDB" id="A0AAU7U774"/>
<dbReference type="GO" id="GO:0000976">
    <property type="term" value="F:transcription cis-regulatory region binding"/>
    <property type="evidence" value="ECO:0007669"/>
    <property type="project" value="TreeGrafter"/>
</dbReference>